<reference evidence="9" key="1">
    <citation type="submission" date="2022-12" db="EMBL/GenBank/DDBJ databases">
        <title>Description and comparative metabolic analysis of Aerococcus sp. nov., isolated from the feces of a pig.</title>
        <authorList>
            <person name="Chang Y.-H."/>
        </authorList>
    </citation>
    <scope>NUCLEOTIDE SEQUENCE</scope>
    <source>
        <strain evidence="9">YH-aer222</strain>
    </source>
</reference>
<feature type="transmembrane region" description="Helical" evidence="7">
    <location>
        <begin position="84"/>
        <end position="101"/>
    </location>
</feature>
<feature type="transmembrane region" description="Helical" evidence="7">
    <location>
        <begin position="16"/>
        <end position="39"/>
    </location>
</feature>
<proteinExistence type="inferred from homology"/>
<protein>
    <submittedName>
        <fullName evidence="9">ABC transporter permease subunit</fullName>
    </submittedName>
</protein>
<dbReference type="AlphaFoldDB" id="A0A9X3FMA5"/>
<gene>
    <name evidence="9" type="ORF">OW157_01725</name>
</gene>
<evidence type="ECO:0000256" key="3">
    <source>
        <dbReference type="ARBA" id="ARBA00022692"/>
    </source>
</evidence>
<keyword evidence="2 7" id="KW-0813">Transport</keyword>
<dbReference type="Gene3D" id="1.10.3720.10">
    <property type="entry name" value="MetI-like"/>
    <property type="match status" value="1"/>
</dbReference>
<evidence type="ECO:0000256" key="7">
    <source>
        <dbReference type="RuleBase" id="RU363032"/>
    </source>
</evidence>
<evidence type="ECO:0000256" key="2">
    <source>
        <dbReference type="ARBA" id="ARBA00022448"/>
    </source>
</evidence>
<dbReference type="InterPro" id="IPR043429">
    <property type="entry name" value="ArtM/GltK/GlnP/TcyL/YhdX-like"/>
</dbReference>
<comment type="subcellular location">
    <subcellularLocation>
        <location evidence="7">Cell membrane</location>
        <topology evidence="7">Multi-pass membrane protein</topology>
    </subcellularLocation>
    <subcellularLocation>
        <location evidence="1">Membrane</location>
        <topology evidence="1">Multi-pass membrane protein</topology>
    </subcellularLocation>
</comment>
<evidence type="ECO:0000256" key="1">
    <source>
        <dbReference type="ARBA" id="ARBA00004141"/>
    </source>
</evidence>
<dbReference type="GO" id="GO:0006865">
    <property type="term" value="P:amino acid transport"/>
    <property type="evidence" value="ECO:0007669"/>
    <property type="project" value="UniProtKB-KW"/>
</dbReference>
<keyword evidence="5 7" id="KW-1133">Transmembrane helix</keyword>
<feature type="transmembrane region" description="Helical" evidence="7">
    <location>
        <begin position="113"/>
        <end position="135"/>
    </location>
</feature>
<keyword evidence="4" id="KW-0029">Amino-acid transport</keyword>
<dbReference type="EMBL" id="JAPRFR010000001">
    <property type="protein sequence ID" value="MCZ0725283.1"/>
    <property type="molecule type" value="Genomic_DNA"/>
</dbReference>
<sequence>MAVFNVAYDPNDFPSLLIVLTAYILLEAAIESQAILGAFNSLDPSQIEAGYAIGFTRRQNLRRVIIPQLTAIVTPLFLNNFLKIIKALSLAFTVGVVDILAQARYAAALNFRYLESYIAAALVYWLLCGLLQVIFNRIERKMQFN</sequence>
<dbReference type="InterPro" id="IPR035906">
    <property type="entry name" value="MetI-like_sf"/>
</dbReference>
<dbReference type="GO" id="GO:0055085">
    <property type="term" value="P:transmembrane transport"/>
    <property type="evidence" value="ECO:0007669"/>
    <property type="project" value="InterPro"/>
</dbReference>
<dbReference type="PANTHER" id="PTHR30614:SF0">
    <property type="entry name" value="L-CYSTINE TRANSPORT SYSTEM PERMEASE PROTEIN TCYL"/>
    <property type="match status" value="1"/>
</dbReference>
<keyword evidence="3 7" id="KW-0812">Transmembrane</keyword>
<evidence type="ECO:0000313" key="10">
    <source>
        <dbReference type="Proteomes" id="UP001146670"/>
    </source>
</evidence>
<dbReference type="Pfam" id="PF00528">
    <property type="entry name" value="BPD_transp_1"/>
    <property type="match status" value="1"/>
</dbReference>
<dbReference type="PANTHER" id="PTHR30614">
    <property type="entry name" value="MEMBRANE COMPONENT OF AMINO ACID ABC TRANSPORTER"/>
    <property type="match status" value="1"/>
</dbReference>
<feature type="domain" description="ABC transmembrane type-1" evidence="8">
    <location>
        <begin position="1"/>
        <end position="135"/>
    </location>
</feature>
<dbReference type="RefSeq" id="WP_268751607.1">
    <property type="nucleotide sequence ID" value="NZ_JAPRFQ010000001.1"/>
</dbReference>
<keyword evidence="6 7" id="KW-0472">Membrane</keyword>
<keyword evidence="10" id="KW-1185">Reference proteome</keyword>
<dbReference type="CDD" id="cd06261">
    <property type="entry name" value="TM_PBP2"/>
    <property type="match status" value="1"/>
</dbReference>
<name>A0A9X3FMA5_9LACT</name>
<comment type="similarity">
    <text evidence="7">Belongs to the binding-protein-dependent transport system permease family.</text>
</comment>
<evidence type="ECO:0000313" key="9">
    <source>
        <dbReference type="EMBL" id="MCZ0725283.1"/>
    </source>
</evidence>
<evidence type="ECO:0000259" key="8">
    <source>
        <dbReference type="PROSITE" id="PS50928"/>
    </source>
</evidence>
<organism evidence="9 10">
    <name type="scientific">Aerococcus kribbianus</name>
    <dbReference type="NCBI Taxonomy" id="2999064"/>
    <lineage>
        <taxon>Bacteria</taxon>
        <taxon>Bacillati</taxon>
        <taxon>Bacillota</taxon>
        <taxon>Bacilli</taxon>
        <taxon>Lactobacillales</taxon>
        <taxon>Aerococcaceae</taxon>
        <taxon>Aerococcus</taxon>
    </lineage>
</organism>
<evidence type="ECO:0000256" key="5">
    <source>
        <dbReference type="ARBA" id="ARBA00022989"/>
    </source>
</evidence>
<evidence type="ECO:0000256" key="6">
    <source>
        <dbReference type="ARBA" id="ARBA00023136"/>
    </source>
</evidence>
<evidence type="ECO:0000256" key="4">
    <source>
        <dbReference type="ARBA" id="ARBA00022970"/>
    </source>
</evidence>
<dbReference type="Proteomes" id="UP001146670">
    <property type="component" value="Unassembled WGS sequence"/>
</dbReference>
<comment type="caution">
    <text evidence="9">The sequence shown here is derived from an EMBL/GenBank/DDBJ whole genome shotgun (WGS) entry which is preliminary data.</text>
</comment>
<accession>A0A9X3FMA5</accession>
<dbReference type="SUPFAM" id="SSF161098">
    <property type="entry name" value="MetI-like"/>
    <property type="match status" value="1"/>
</dbReference>
<dbReference type="GO" id="GO:0005886">
    <property type="term" value="C:plasma membrane"/>
    <property type="evidence" value="ECO:0007669"/>
    <property type="project" value="UniProtKB-SubCell"/>
</dbReference>
<dbReference type="PROSITE" id="PS50928">
    <property type="entry name" value="ABC_TM1"/>
    <property type="match status" value="1"/>
</dbReference>
<feature type="transmembrane region" description="Helical" evidence="7">
    <location>
        <begin position="60"/>
        <end position="78"/>
    </location>
</feature>
<dbReference type="InterPro" id="IPR000515">
    <property type="entry name" value="MetI-like"/>
</dbReference>